<dbReference type="HOGENOM" id="CLU_082760_2_1_4"/>
<dbReference type="PANTHER" id="PTHR34846">
    <property type="entry name" value="4-CARBOXYMUCONOLACTONE DECARBOXYLASE FAMILY PROTEIN (AFU_ORTHOLOGUE AFUA_6G11590)"/>
    <property type="match status" value="1"/>
</dbReference>
<accession>G0AFN3</accession>
<evidence type="ECO:0000259" key="1">
    <source>
        <dbReference type="Pfam" id="PF02627"/>
    </source>
</evidence>
<reference evidence="3" key="6">
    <citation type="submission" date="2011-05" db="EMBL/GenBank/DDBJ databases">
        <title>Complete sequence of Collimonas fungivorans Ter331.</title>
        <authorList>
            <person name="Leveau J.H."/>
        </authorList>
    </citation>
    <scope>NUCLEOTIDE SEQUENCE [LARGE SCALE GENOMIC DNA]</scope>
    <source>
        <strain evidence="3">Ter331</strain>
    </source>
</reference>
<dbReference type="PANTHER" id="PTHR34846:SF5">
    <property type="entry name" value="CARBOXYMUCONOLACTONE DECARBOXYLASE-LIKE DOMAIN-CONTAINING PROTEIN"/>
    <property type="match status" value="1"/>
</dbReference>
<evidence type="ECO:0000313" key="3">
    <source>
        <dbReference type="Proteomes" id="UP000008392"/>
    </source>
</evidence>
<dbReference type="Gene3D" id="1.20.1290.10">
    <property type="entry name" value="AhpD-like"/>
    <property type="match status" value="1"/>
</dbReference>
<dbReference type="Proteomes" id="UP000008392">
    <property type="component" value="Chromosome"/>
</dbReference>
<evidence type="ECO:0000313" key="2">
    <source>
        <dbReference type="EMBL" id="AEK64122.1"/>
    </source>
</evidence>
<dbReference type="EMBL" id="CP002745">
    <property type="protein sequence ID" value="AEK64122.1"/>
    <property type="molecule type" value="Genomic_DNA"/>
</dbReference>
<dbReference type="RefSeq" id="WP_014008274.1">
    <property type="nucleotide sequence ID" value="NC_015856.1"/>
</dbReference>
<keyword evidence="3" id="KW-1185">Reference proteome</keyword>
<protein>
    <submittedName>
        <fullName evidence="2">Carboxymuconolactone decarboxylase</fullName>
    </submittedName>
</protein>
<organism evidence="2 3">
    <name type="scientific">Collimonas fungivorans (strain Ter331)</name>
    <dbReference type="NCBI Taxonomy" id="1005048"/>
    <lineage>
        <taxon>Bacteria</taxon>
        <taxon>Pseudomonadati</taxon>
        <taxon>Pseudomonadota</taxon>
        <taxon>Betaproteobacteria</taxon>
        <taxon>Burkholderiales</taxon>
        <taxon>Oxalobacteraceae</taxon>
        <taxon>Collimonas</taxon>
    </lineage>
</organism>
<dbReference type="GO" id="GO:0051920">
    <property type="term" value="F:peroxiredoxin activity"/>
    <property type="evidence" value="ECO:0007669"/>
    <property type="project" value="InterPro"/>
</dbReference>
<reference evidence="2 3" key="1">
    <citation type="journal article" date="2004" name="Environ. Microbiol.">
        <title>Phylogeny-function analysis of (meta)genomic libraries: screening for expression of ribosomal RNA genes by large-insert library fluorescent in situ hybridization (LIL-FISH).</title>
        <authorList>
            <person name="Leveau J.H."/>
            <person name="Gerards S."/>
            <person name="de Boer W."/>
            <person name="van Veen J.A."/>
        </authorList>
    </citation>
    <scope>NUCLEOTIDE SEQUENCE [LARGE SCALE GENOMIC DNA]</scope>
    <source>
        <strain evidence="2 3">Ter331</strain>
    </source>
</reference>
<feature type="domain" description="Carboxymuconolactone decarboxylase-like" evidence="1">
    <location>
        <begin position="50"/>
        <end position="113"/>
    </location>
</feature>
<dbReference type="STRING" id="1005048.CFU_4301"/>
<dbReference type="InterPro" id="IPR003779">
    <property type="entry name" value="CMD-like"/>
</dbReference>
<reference evidence="2 3" key="2">
    <citation type="journal article" date="2006" name="J. Microbiol. Methods">
        <title>Genomic flank-sequencing of plasposon insertion sites for rapid identification of functional genes.</title>
        <authorList>
            <person name="Leveau J.H."/>
            <person name="Gerards S."/>
            <person name="Fritsche K."/>
            <person name="Zondag G."/>
            <person name="van Veen J.A."/>
        </authorList>
    </citation>
    <scope>NUCLEOTIDE SEQUENCE [LARGE SCALE GENOMIC DNA]</scope>
    <source>
        <strain evidence="2 3">Ter331</strain>
    </source>
</reference>
<proteinExistence type="predicted"/>
<gene>
    <name evidence="2" type="ordered locus">CFU_4301</name>
</gene>
<reference evidence="2 3" key="3">
    <citation type="journal article" date="2008" name="FEMS Microbiol. Ecol.">
        <title>Identification and characterization of genes underlying chitinolysis in Collimonas fungivorans Ter331.</title>
        <authorList>
            <person name="Fritsche K."/>
            <person name="de Boer W."/>
            <person name="Gerards S."/>
            <person name="van den Berg M."/>
            <person name="van Veen J.A."/>
            <person name="Leveau J.H."/>
        </authorList>
    </citation>
    <scope>NUCLEOTIDE SEQUENCE [LARGE SCALE GENOMIC DNA]</scope>
    <source>
        <strain evidence="2 3">Ter331</strain>
    </source>
</reference>
<dbReference type="SUPFAM" id="SSF69118">
    <property type="entry name" value="AhpD-like"/>
    <property type="match status" value="1"/>
</dbReference>
<dbReference type="KEGG" id="cfu:CFU_4301"/>
<sequence>MSTPRIQALNPPYADGVQQDFDRIMPPGIAPLKLFRTVGQNPRVLSRMIAGSLLDKGSISVRAREIMILRTCALCGAEYEWGVHVAAFGTKAGFTPTQVAATVHEDTQAWPAQDSVLIRLADALHATSSVGDTLWAELKTFYTDEQLIELVVLAGLYHAVSYIVNTTKLELETAAPHFDSYANN</sequence>
<dbReference type="AlphaFoldDB" id="G0AFN3"/>
<dbReference type="InterPro" id="IPR029032">
    <property type="entry name" value="AhpD-like"/>
</dbReference>
<reference evidence="2 3" key="5">
    <citation type="journal article" date="2011" name="ISME J.">
        <title>Dual transcriptional profiling of a bacterial/fungal confrontation: Collimonas fungivorans versus Aspergillus niger.</title>
        <authorList>
            <person name="Mela F."/>
            <person name="Fritsche K."/>
            <person name="de Boer W."/>
            <person name="van Veen J.A."/>
            <person name="de Graaff L.H."/>
            <person name="van den Berg M."/>
            <person name="Leveau J.H."/>
        </authorList>
    </citation>
    <scope>NUCLEOTIDE SEQUENCE [LARGE SCALE GENOMIC DNA]</scope>
    <source>
        <strain evidence="2 3">Ter331</strain>
    </source>
</reference>
<dbReference type="eggNOG" id="COG2128">
    <property type="taxonomic scope" value="Bacteria"/>
</dbReference>
<dbReference type="Pfam" id="PF02627">
    <property type="entry name" value="CMD"/>
    <property type="match status" value="1"/>
</dbReference>
<reference evidence="2 3" key="4">
    <citation type="journal article" date="2010" name="Environ. Microbiol.">
        <title>The bacterial genus Collimonas: mycophagy, weathering and other adaptive solutions to life in oligotrophic soil environments.</title>
        <authorList>
            <person name="Leveau J.H."/>
            <person name="Uroz S."/>
            <person name="de Boer W."/>
        </authorList>
    </citation>
    <scope>NUCLEOTIDE SEQUENCE [LARGE SCALE GENOMIC DNA]</scope>
    <source>
        <strain evidence="2 3">Ter331</strain>
    </source>
</reference>
<name>G0AFN3_COLFT</name>